<name>A0A9P1R769_PSEAI</name>
<keyword evidence="1" id="KW-0472">Membrane</keyword>
<reference evidence="3" key="1">
    <citation type="submission" date="2015-06" db="EMBL/GenBank/DDBJ databases">
        <authorList>
            <person name="Radhakrishnan Rajesh"/>
            <person name="Underwood Anthony"/>
            <person name="Al-Shahib Ali"/>
        </authorList>
    </citation>
    <scope>NUCLEOTIDE SEQUENCE [LARGE SCALE GENOMIC DNA]</scope>
    <source>
        <strain evidence="3">P19_London_7_VIM_2_05_10</strain>
    </source>
</reference>
<sequence length="32" mass="3207">MSAESKDVWLLKGIGGGALVLLLLVGAAVVLI</sequence>
<gene>
    <name evidence="2" type="ORF">PAERUG_P19_London_7_VIM_2_05_10_04142</name>
</gene>
<evidence type="ECO:0000256" key="1">
    <source>
        <dbReference type="SAM" id="Phobius"/>
    </source>
</evidence>
<evidence type="ECO:0000313" key="3">
    <source>
        <dbReference type="Proteomes" id="UP000045039"/>
    </source>
</evidence>
<dbReference type="AlphaFoldDB" id="A0A9P1R769"/>
<evidence type="ECO:0000313" key="2">
    <source>
        <dbReference type="EMBL" id="CRP33852.1"/>
    </source>
</evidence>
<comment type="caution">
    <text evidence="2">The sequence shown here is derived from an EMBL/GenBank/DDBJ whole genome shotgun (WGS) entry which is preliminary data.</text>
</comment>
<dbReference type="EMBL" id="CVVU01000217">
    <property type="protein sequence ID" value="CRP33852.1"/>
    <property type="molecule type" value="Genomic_DNA"/>
</dbReference>
<protein>
    <submittedName>
        <fullName evidence="2">Uncharacterized protein</fullName>
    </submittedName>
</protein>
<organism evidence="2 3">
    <name type="scientific">Pseudomonas aeruginosa</name>
    <dbReference type="NCBI Taxonomy" id="287"/>
    <lineage>
        <taxon>Bacteria</taxon>
        <taxon>Pseudomonadati</taxon>
        <taxon>Pseudomonadota</taxon>
        <taxon>Gammaproteobacteria</taxon>
        <taxon>Pseudomonadales</taxon>
        <taxon>Pseudomonadaceae</taxon>
        <taxon>Pseudomonas</taxon>
    </lineage>
</organism>
<feature type="transmembrane region" description="Helical" evidence="1">
    <location>
        <begin position="9"/>
        <end position="31"/>
    </location>
</feature>
<keyword evidence="1" id="KW-0812">Transmembrane</keyword>
<dbReference type="Proteomes" id="UP000045039">
    <property type="component" value="Unassembled WGS sequence"/>
</dbReference>
<accession>A0A9P1R769</accession>
<keyword evidence="1" id="KW-1133">Transmembrane helix</keyword>
<proteinExistence type="predicted"/>